<evidence type="ECO:0000313" key="4">
    <source>
        <dbReference type="Proteomes" id="UP001209854"/>
    </source>
</evidence>
<feature type="region of interest" description="Disordered" evidence="1">
    <location>
        <begin position="1"/>
        <end position="125"/>
    </location>
</feature>
<dbReference type="InterPro" id="IPR002625">
    <property type="entry name" value="Smr_dom"/>
</dbReference>
<keyword evidence="3" id="KW-0255">Endonuclease</keyword>
<dbReference type="SUPFAM" id="SSF160443">
    <property type="entry name" value="SMR domain-like"/>
    <property type="match status" value="1"/>
</dbReference>
<dbReference type="InterPro" id="IPR036063">
    <property type="entry name" value="Smr_dom_sf"/>
</dbReference>
<dbReference type="PROSITE" id="PS50828">
    <property type="entry name" value="SMR"/>
    <property type="match status" value="1"/>
</dbReference>
<dbReference type="GO" id="GO:0004519">
    <property type="term" value="F:endonuclease activity"/>
    <property type="evidence" value="ECO:0007669"/>
    <property type="project" value="UniProtKB-KW"/>
</dbReference>
<proteinExistence type="predicted"/>
<evidence type="ECO:0000259" key="2">
    <source>
        <dbReference type="PROSITE" id="PS50828"/>
    </source>
</evidence>
<evidence type="ECO:0000256" key="1">
    <source>
        <dbReference type="SAM" id="MobiDB-lite"/>
    </source>
</evidence>
<name>A0ABT3MST9_9GAMM</name>
<dbReference type="PANTHER" id="PTHR35562">
    <property type="entry name" value="DNA ENDONUCLEASE SMRA-RELATED"/>
    <property type="match status" value="1"/>
</dbReference>
<dbReference type="Proteomes" id="UP001209854">
    <property type="component" value="Unassembled WGS sequence"/>
</dbReference>
<dbReference type="RefSeq" id="WP_262567142.1">
    <property type="nucleotide sequence ID" value="NZ_JAPFCC010000001.1"/>
</dbReference>
<evidence type="ECO:0000313" key="3">
    <source>
        <dbReference type="EMBL" id="MCW7552163.1"/>
    </source>
</evidence>
<protein>
    <submittedName>
        <fullName evidence="3">Smr/MutS family endonuclease</fullName>
    </submittedName>
</protein>
<keyword evidence="4" id="KW-1185">Reference proteome</keyword>
<dbReference type="EMBL" id="JAPFCC010000001">
    <property type="protein sequence ID" value="MCW7552163.1"/>
    <property type="molecule type" value="Genomic_DNA"/>
</dbReference>
<dbReference type="SMART" id="SM00463">
    <property type="entry name" value="SMR"/>
    <property type="match status" value="1"/>
</dbReference>
<dbReference type="Gene3D" id="3.30.1370.110">
    <property type="match status" value="1"/>
</dbReference>
<comment type="caution">
    <text evidence="3">The sequence shown here is derived from an EMBL/GenBank/DDBJ whole genome shotgun (WGS) entry which is preliminary data.</text>
</comment>
<organism evidence="3 4">
    <name type="scientific">Endozoicomonas gorgoniicola</name>
    <dbReference type="NCBI Taxonomy" id="1234144"/>
    <lineage>
        <taxon>Bacteria</taxon>
        <taxon>Pseudomonadati</taxon>
        <taxon>Pseudomonadota</taxon>
        <taxon>Gammaproteobacteria</taxon>
        <taxon>Oceanospirillales</taxon>
        <taxon>Endozoicomonadaceae</taxon>
        <taxon>Endozoicomonas</taxon>
    </lineage>
</organism>
<keyword evidence="3" id="KW-0540">Nuclease</keyword>
<reference evidence="3 4" key="1">
    <citation type="submission" date="2022-10" db="EMBL/GenBank/DDBJ databases">
        <title>High-quality genome sequences of two octocoral-associated bacteria, Endozoicomonas euniceicola EF212 and Endozoicomonas gorgoniicola PS125.</title>
        <authorList>
            <person name="Chiou Y.-J."/>
            <person name="Chen Y.-H."/>
        </authorList>
    </citation>
    <scope>NUCLEOTIDE SEQUENCE [LARGE SCALE GENOMIC DNA]</scope>
    <source>
        <strain evidence="3 4">PS125</strain>
    </source>
</reference>
<keyword evidence="3" id="KW-0378">Hydrolase</keyword>
<dbReference type="PANTHER" id="PTHR35562:SF2">
    <property type="entry name" value="DNA ENDONUCLEASE SMRA-RELATED"/>
    <property type="match status" value="1"/>
</dbReference>
<sequence length="245" mass="27769">MATQPRMGFGLRATGYGLRATDSEKRETDNEYPPTPIKNDTEQGTIPEPDQAANNQFVPMSDHDNDEDPHRLFQQAMQGVQPIKSKKRHDQQRRPSADIPQSTLNTRRSAAQRTESGGGAALSEAWVEPVDPEQRIDFSRPGLQQTRLRQLRQGMIPVRYQLDLHGYKIEEARELISEFLYFCKTQGYACVRIIHGKSHRSTDRQNTLKSHVNHWLRQIPDVLAFCSAPPSEGGTGSVLVLIRKK</sequence>
<dbReference type="Pfam" id="PF01713">
    <property type="entry name" value="Smr"/>
    <property type="match status" value="1"/>
</dbReference>
<gene>
    <name evidence="3" type="ORF">NX722_05780</name>
</gene>
<accession>A0ABT3MST9</accession>
<feature type="compositionally biased region" description="Polar residues" evidence="1">
    <location>
        <begin position="99"/>
        <end position="115"/>
    </location>
</feature>
<feature type="domain" description="Smr" evidence="2">
    <location>
        <begin position="162"/>
        <end position="243"/>
    </location>
</feature>